<sequence>MTPISAFAMGSTLVRRRHAGAGPVDGRPGDTPRTPPAGGRRGPEAGCQAAELPAELVDVDDFEDDEDDAAAAEDDEPEPLDEESDEPAEAEELDDFDDDGLLLDEEPRLSLR</sequence>
<comment type="caution">
    <text evidence="2">The sequence shown here is derived from an EMBL/GenBank/DDBJ whole genome shotgun (WGS) entry which is preliminary data.</text>
</comment>
<proteinExistence type="predicted"/>
<keyword evidence="3" id="KW-1185">Reference proteome</keyword>
<accession>A0ABP9KK79</accession>
<evidence type="ECO:0000256" key="1">
    <source>
        <dbReference type="SAM" id="MobiDB-lite"/>
    </source>
</evidence>
<reference evidence="3" key="1">
    <citation type="journal article" date="2019" name="Int. J. Syst. Evol. Microbiol.">
        <title>The Global Catalogue of Microorganisms (GCM) 10K type strain sequencing project: providing services to taxonomists for standard genome sequencing and annotation.</title>
        <authorList>
            <consortium name="The Broad Institute Genomics Platform"/>
            <consortium name="The Broad Institute Genome Sequencing Center for Infectious Disease"/>
            <person name="Wu L."/>
            <person name="Ma J."/>
        </authorList>
    </citation>
    <scope>NUCLEOTIDE SEQUENCE [LARGE SCALE GENOMIC DNA]</scope>
    <source>
        <strain evidence="3">JCM 18410</strain>
    </source>
</reference>
<feature type="region of interest" description="Disordered" evidence="1">
    <location>
        <begin position="1"/>
        <end position="112"/>
    </location>
</feature>
<dbReference type="Proteomes" id="UP001500124">
    <property type="component" value="Unassembled WGS sequence"/>
</dbReference>
<evidence type="ECO:0000313" key="3">
    <source>
        <dbReference type="Proteomes" id="UP001500124"/>
    </source>
</evidence>
<organism evidence="2 3">
    <name type="scientific">Streptomyces similanensis</name>
    <dbReference type="NCBI Taxonomy" id="1274988"/>
    <lineage>
        <taxon>Bacteria</taxon>
        <taxon>Bacillati</taxon>
        <taxon>Actinomycetota</taxon>
        <taxon>Actinomycetes</taxon>
        <taxon>Kitasatosporales</taxon>
        <taxon>Streptomycetaceae</taxon>
        <taxon>Streptomyces</taxon>
    </lineage>
</organism>
<feature type="compositionally biased region" description="Low complexity" evidence="1">
    <location>
        <begin position="25"/>
        <end position="38"/>
    </location>
</feature>
<evidence type="ECO:0008006" key="4">
    <source>
        <dbReference type="Google" id="ProtNLM"/>
    </source>
</evidence>
<dbReference type="EMBL" id="BAABKC010000052">
    <property type="protein sequence ID" value="GAA5060623.1"/>
    <property type="molecule type" value="Genomic_DNA"/>
</dbReference>
<name>A0ABP9KK79_9ACTN</name>
<feature type="compositionally biased region" description="Acidic residues" evidence="1">
    <location>
        <begin position="57"/>
        <end position="104"/>
    </location>
</feature>
<gene>
    <name evidence="2" type="ORF">GCM10023336_37400</name>
</gene>
<protein>
    <recommendedName>
        <fullName evidence="4">DNA primase</fullName>
    </recommendedName>
</protein>
<evidence type="ECO:0000313" key="2">
    <source>
        <dbReference type="EMBL" id="GAA5060623.1"/>
    </source>
</evidence>